<evidence type="ECO:0000313" key="4">
    <source>
        <dbReference type="Proteomes" id="UP000317289"/>
    </source>
</evidence>
<sequence length="572" mass="66422">MKKQLLKLLLKIFLLYLISFSSYAQNFHLTIKGANKTETQIIDSLNYKKDHLNIKSLSEEAKSTSEKLSKIGYLENNIQSTTQINDSTYKTEIDLKDQTKYIHIYIGRNNSFFYSEETKNDTIILPYTKVENYLNQKIIDAEKQGYALSKIKLENIQKKKSIIYADLNFKSEKKRTINSIILNYVNSKGKDFFPQGHLKQLNKKYLNKTFNQETTQQLYEDINSYEFISQTKYPEILFTTDSTKIYTYIEKRKANTFDGYIGFSNDDENKMNINGYIDITLLNTLHAGEQFSLYWKSDGNQQKTFNSKLEIPYIFKSPLGIKAQLNIFKQDSTFQNTKTAIDLGYYLNYNSKIYAGYQSTESSDIQNINNSQISDFKNAFFTSSFDYKQIDYKNNLLPRKALVNWIIGYGKRNTNNDPETAGSSTQFYTNLNASYNFEINSKNFININSQNFYLQSKNYISNELFRFGGMNSIRGFLENSLQSNFNFLILTEYRYKFTPTIYIHTIADYGIYQDLTSIIDPNKTKKLIGLGIGAVLQTPNGLLKINLTNGSQNIEELQLYNTIVNICYNVKF</sequence>
<organism evidence="3 4">
    <name type="scientific">Flavobacterium resistens</name>
    <dbReference type="NCBI Taxonomy" id="443612"/>
    <lineage>
        <taxon>Bacteria</taxon>
        <taxon>Pseudomonadati</taxon>
        <taxon>Bacteroidota</taxon>
        <taxon>Flavobacteriia</taxon>
        <taxon>Flavobacteriales</taxon>
        <taxon>Flavobacteriaceae</taxon>
        <taxon>Flavobacterium</taxon>
    </lineage>
</organism>
<feature type="chain" id="PRO_5043205947" evidence="1">
    <location>
        <begin position="25"/>
        <end position="572"/>
    </location>
</feature>
<evidence type="ECO:0000313" key="3">
    <source>
        <dbReference type="EMBL" id="SMO87308.1"/>
    </source>
</evidence>
<protein>
    <submittedName>
        <fullName evidence="3">Outer membrane protein assembly factor BamA</fullName>
    </submittedName>
</protein>
<dbReference type="Gene3D" id="2.40.160.50">
    <property type="entry name" value="membrane protein fhac: a member of the omp85/tpsb transporter family"/>
    <property type="match status" value="1"/>
</dbReference>
<keyword evidence="5" id="KW-1185">Reference proteome</keyword>
<keyword evidence="1" id="KW-0732">Signal</keyword>
<dbReference type="AlphaFoldDB" id="A0A521ETM7"/>
<evidence type="ECO:0000256" key="1">
    <source>
        <dbReference type="SAM" id="SignalP"/>
    </source>
</evidence>
<dbReference type="Proteomes" id="UP000317289">
    <property type="component" value="Unassembled WGS sequence"/>
</dbReference>
<gene>
    <name evidence="2" type="ORF">GJU42_08460</name>
    <name evidence="3" type="ORF">SAMN06265349_105368</name>
</gene>
<dbReference type="Proteomes" id="UP000468990">
    <property type="component" value="Unassembled WGS sequence"/>
</dbReference>
<evidence type="ECO:0000313" key="5">
    <source>
        <dbReference type="Proteomes" id="UP000468990"/>
    </source>
</evidence>
<dbReference type="RefSeq" id="WP_142452008.1">
    <property type="nucleotide sequence ID" value="NZ_FXTA01000005.1"/>
</dbReference>
<reference evidence="2 5" key="2">
    <citation type="submission" date="2019-11" db="EMBL/GenBank/DDBJ databases">
        <title>Flavobacterium resistens genome.</title>
        <authorList>
            <person name="Wilson V.M."/>
            <person name="Newman J.D."/>
        </authorList>
    </citation>
    <scope>NUCLEOTIDE SEQUENCE [LARGE SCALE GENOMIC DNA]</scope>
    <source>
        <strain evidence="2 5">DSM 19382</strain>
    </source>
</reference>
<proteinExistence type="predicted"/>
<reference evidence="3 4" key="1">
    <citation type="submission" date="2017-05" db="EMBL/GenBank/DDBJ databases">
        <authorList>
            <person name="Varghese N."/>
            <person name="Submissions S."/>
        </authorList>
    </citation>
    <scope>NUCLEOTIDE SEQUENCE [LARGE SCALE GENOMIC DNA]</scope>
    <source>
        <strain evidence="3 4">DSM 19382</strain>
    </source>
</reference>
<name>A0A521ETM7_9FLAO</name>
<accession>A0A521ETM7</accession>
<dbReference type="EMBL" id="WKKG01000003">
    <property type="protein sequence ID" value="MRX67993.1"/>
    <property type="molecule type" value="Genomic_DNA"/>
</dbReference>
<dbReference type="OrthoDB" id="9811416at2"/>
<evidence type="ECO:0000313" key="2">
    <source>
        <dbReference type="EMBL" id="MRX67993.1"/>
    </source>
</evidence>
<dbReference type="EMBL" id="FXTA01000005">
    <property type="protein sequence ID" value="SMO87308.1"/>
    <property type="molecule type" value="Genomic_DNA"/>
</dbReference>
<feature type="signal peptide" evidence="1">
    <location>
        <begin position="1"/>
        <end position="24"/>
    </location>
</feature>